<dbReference type="PANTHER" id="PTHR47143">
    <property type="entry name" value="TRANSIENT RECEPTOR POTENTIAL CATION CHANNEL PROTEIN PAINLESS"/>
    <property type="match status" value="1"/>
</dbReference>
<feature type="repeat" description="ANK" evidence="7">
    <location>
        <begin position="350"/>
        <end position="382"/>
    </location>
</feature>
<keyword evidence="4 7" id="KW-0040">ANK repeat</keyword>
<protein>
    <recommendedName>
        <fullName evidence="11">Transient receptor potential cation channel subfamily A member 1</fullName>
    </recommendedName>
</protein>
<dbReference type="SUPFAM" id="SSF48403">
    <property type="entry name" value="Ankyrin repeat"/>
    <property type="match status" value="2"/>
</dbReference>
<feature type="non-terminal residue" evidence="9">
    <location>
        <position position="1"/>
    </location>
</feature>
<organism evidence="9 10">
    <name type="scientific">Candidula unifasciata</name>
    <dbReference type="NCBI Taxonomy" id="100452"/>
    <lineage>
        <taxon>Eukaryota</taxon>
        <taxon>Metazoa</taxon>
        <taxon>Spiralia</taxon>
        <taxon>Lophotrochozoa</taxon>
        <taxon>Mollusca</taxon>
        <taxon>Gastropoda</taxon>
        <taxon>Heterobranchia</taxon>
        <taxon>Euthyneura</taxon>
        <taxon>Panpulmonata</taxon>
        <taxon>Eupulmonata</taxon>
        <taxon>Stylommatophora</taxon>
        <taxon>Helicina</taxon>
        <taxon>Helicoidea</taxon>
        <taxon>Geomitridae</taxon>
        <taxon>Candidula</taxon>
    </lineage>
</organism>
<feature type="repeat" description="ANK" evidence="7">
    <location>
        <begin position="384"/>
        <end position="416"/>
    </location>
</feature>
<dbReference type="Gene3D" id="1.25.40.20">
    <property type="entry name" value="Ankyrin repeat-containing domain"/>
    <property type="match status" value="4"/>
</dbReference>
<dbReference type="Pfam" id="PF12796">
    <property type="entry name" value="Ank_2"/>
    <property type="match status" value="5"/>
</dbReference>
<keyword evidence="3" id="KW-0677">Repeat</keyword>
<evidence type="ECO:0000256" key="5">
    <source>
        <dbReference type="ARBA" id="ARBA00023065"/>
    </source>
</evidence>
<dbReference type="GO" id="GO:1902495">
    <property type="term" value="C:transmembrane transporter complex"/>
    <property type="evidence" value="ECO:0007669"/>
    <property type="project" value="TreeGrafter"/>
</dbReference>
<keyword evidence="10" id="KW-1185">Reference proteome</keyword>
<evidence type="ECO:0000313" key="10">
    <source>
        <dbReference type="Proteomes" id="UP000678393"/>
    </source>
</evidence>
<dbReference type="SMART" id="SM00248">
    <property type="entry name" value="ANK"/>
    <property type="match status" value="15"/>
</dbReference>
<name>A0A8S3ZWV3_9EUPU</name>
<feature type="repeat" description="ANK" evidence="7">
    <location>
        <begin position="321"/>
        <end position="349"/>
    </location>
</feature>
<feature type="repeat" description="ANK" evidence="7">
    <location>
        <begin position="73"/>
        <end position="105"/>
    </location>
</feature>
<feature type="repeat" description="ANK" evidence="7">
    <location>
        <begin position="450"/>
        <end position="482"/>
    </location>
</feature>
<proteinExistence type="predicted"/>
<evidence type="ECO:0000256" key="7">
    <source>
        <dbReference type="PROSITE-ProRule" id="PRU00023"/>
    </source>
</evidence>
<gene>
    <name evidence="9" type="ORF">CUNI_LOCUS16834</name>
</gene>
<dbReference type="PROSITE" id="PS50297">
    <property type="entry name" value="ANK_REP_REGION"/>
    <property type="match status" value="10"/>
</dbReference>
<evidence type="ECO:0000256" key="3">
    <source>
        <dbReference type="ARBA" id="ARBA00022737"/>
    </source>
</evidence>
<feature type="repeat" description="ANK" evidence="7">
    <location>
        <begin position="215"/>
        <end position="247"/>
    </location>
</feature>
<dbReference type="Pfam" id="PF13637">
    <property type="entry name" value="Ank_4"/>
    <property type="match status" value="1"/>
</dbReference>
<feature type="repeat" description="ANK" evidence="7">
    <location>
        <begin position="106"/>
        <end position="131"/>
    </location>
</feature>
<reference evidence="9" key="1">
    <citation type="submission" date="2021-04" db="EMBL/GenBank/DDBJ databases">
        <authorList>
            <consortium name="Molecular Ecology Group"/>
        </authorList>
    </citation>
    <scope>NUCLEOTIDE SEQUENCE</scope>
</reference>
<keyword evidence="8" id="KW-0472">Membrane</keyword>
<feature type="transmembrane region" description="Helical" evidence="8">
    <location>
        <begin position="712"/>
        <end position="730"/>
    </location>
</feature>
<keyword evidence="8" id="KW-0812">Transmembrane</keyword>
<feature type="repeat" description="ANK" evidence="7">
    <location>
        <begin position="248"/>
        <end position="280"/>
    </location>
</feature>
<dbReference type="Proteomes" id="UP000678393">
    <property type="component" value="Unassembled WGS sequence"/>
</dbReference>
<dbReference type="InterPro" id="IPR052076">
    <property type="entry name" value="TRP_cation_channel"/>
</dbReference>
<keyword evidence="5" id="KW-0406">Ion transport</keyword>
<dbReference type="OrthoDB" id="1661883at2759"/>
<evidence type="ECO:0000256" key="8">
    <source>
        <dbReference type="SAM" id="Phobius"/>
    </source>
</evidence>
<keyword evidence="2" id="KW-0716">Sensory transduction</keyword>
<evidence type="ECO:0000256" key="4">
    <source>
        <dbReference type="ARBA" id="ARBA00023043"/>
    </source>
</evidence>
<dbReference type="PANTHER" id="PTHR47143:SF3">
    <property type="entry name" value="PWWP DOMAIN-CONTAINING PROTEIN"/>
    <property type="match status" value="1"/>
</dbReference>
<evidence type="ECO:0000256" key="6">
    <source>
        <dbReference type="ARBA" id="ARBA00023303"/>
    </source>
</evidence>
<accession>A0A8S3ZWV3</accession>
<dbReference type="GO" id="GO:0022857">
    <property type="term" value="F:transmembrane transporter activity"/>
    <property type="evidence" value="ECO:0007669"/>
    <property type="project" value="TreeGrafter"/>
</dbReference>
<dbReference type="AlphaFoldDB" id="A0A8S3ZWV3"/>
<evidence type="ECO:0000256" key="2">
    <source>
        <dbReference type="ARBA" id="ARBA00022606"/>
    </source>
</evidence>
<evidence type="ECO:0008006" key="11">
    <source>
        <dbReference type="Google" id="ProtNLM"/>
    </source>
</evidence>
<dbReference type="InterPro" id="IPR036770">
    <property type="entry name" value="Ankyrin_rpt-contain_sf"/>
</dbReference>
<sequence>MGSNGLPVFVHYSEQDRGSSVISYLVSKGANINAMDARCQTPLHIAAIRGNEVACKDLVSFRNRIKIDATDHQGITPLHAAAIYNHEEVAYILIEAGANLTCRDKELCTPLHHAAMEGNLDLVHMLFEAAARNRDAWTASELVSAVDIESNTPLHLAVENGHYEVTKFLLEKHSDVNRPRTHFIYPLHLAVQSGDVRIVQLLAEHHARIDAVNDDLTTALHKAAVLNNPEVAKILIERGACINCKDRDNCTPLLLTARYGNVDMAELLLQMGADYTATDKNDKTAIFLAAEFNQLEVLLKLLSYPQLKYMINESNYCYSDPLHVAAHYGYLAIVQCLLKNGADLDSKNDEMQTPLHLASKFGRTNVVREMLKHNVNLVCDQDENSNTPLHLAAQYGHSRVAQVLLHFGADVSARNYNRWTPLDLAASKGWTRTCQILLEGYAPVDSVDKNKITPLHLASGCGHAAVVELLLKWDADVTLQDDHGKNSLDRAIDGNHEAVARVLVSSKVWKEALRNVTVDPVTGCVVTPMRKLIKKMPEVAQTVFDRCICYGQEQNPDNIDYELTFNYEFLDDVYARWIQDGLMNSVHDRKSDCASSAGSLYGGHDEEGLSLDAKPYSDDPNVLKNNHPLYIMIVSEREKLLAHPLVTSLLMHKWNTFGRFFYYLSFFIYVIFLTFLTSYMATTDPPHLYGSDGILIEDNQCANLTKQYEQPLCASIGTYVIIALAGFNLLKE</sequence>
<feature type="transmembrane region" description="Helical" evidence="8">
    <location>
        <begin position="660"/>
        <end position="681"/>
    </location>
</feature>
<evidence type="ECO:0000313" key="9">
    <source>
        <dbReference type="EMBL" id="CAG5131276.1"/>
    </source>
</evidence>
<keyword evidence="6" id="KW-0407">Ion channel</keyword>
<comment type="caution">
    <text evidence="9">The sequence shown here is derived from an EMBL/GenBank/DDBJ whole genome shotgun (WGS) entry which is preliminary data.</text>
</comment>
<keyword evidence="8" id="KW-1133">Transmembrane helix</keyword>
<feature type="repeat" description="ANK" evidence="7">
    <location>
        <begin position="182"/>
        <end position="214"/>
    </location>
</feature>
<dbReference type="EMBL" id="CAJHNH020004557">
    <property type="protein sequence ID" value="CAG5131276.1"/>
    <property type="molecule type" value="Genomic_DNA"/>
</dbReference>
<dbReference type="PRINTS" id="PR01415">
    <property type="entry name" value="ANKYRIN"/>
</dbReference>
<evidence type="ECO:0000256" key="1">
    <source>
        <dbReference type="ARBA" id="ARBA00022448"/>
    </source>
</evidence>
<dbReference type="PROSITE" id="PS50088">
    <property type="entry name" value="ANK_REPEAT"/>
    <property type="match status" value="10"/>
</dbReference>
<dbReference type="InterPro" id="IPR002110">
    <property type="entry name" value="Ankyrin_rpt"/>
</dbReference>
<dbReference type="GO" id="GO:0034220">
    <property type="term" value="P:monoatomic ion transmembrane transport"/>
    <property type="evidence" value="ECO:0007669"/>
    <property type="project" value="UniProtKB-KW"/>
</dbReference>
<feature type="repeat" description="ANK" evidence="7">
    <location>
        <begin position="149"/>
        <end position="181"/>
    </location>
</feature>
<keyword evidence="1" id="KW-0813">Transport</keyword>